<organism evidence="4 5">
    <name type="scientific">bacterium (Candidatus Ratteibacteria) CG23_combo_of_CG06-09_8_20_14_all_48_7</name>
    <dbReference type="NCBI Taxonomy" id="2014292"/>
    <lineage>
        <taxon>Bacteria</taxon>
        <taxon>Candidatus Ratteibacteria</taxon>
    </lineage>
</organism>
<dbReference type="InterPro" id="IPR014721">
    <property type="entry name" value="Ribsml_uS5_D2-typ_fold_subgr"/>
</dbReference>
<accession>A0A2G9YB19</accession>
<dbReference type="Gene3D" id="3.30.230.10">
    <property type="match status" value="1"/>
</dbReference>
<gene>
    <name evidence="4" type="ORF">COX46_02410</name>
</gene>
<reference evidence="4 5" key="1">
    <citation type="submission" date="2017-09" db="EMBL/GenBank/DDBJ databases">
        <title>Depth-based differentiation of microbial function through sediment-hosted aquifers and enrichment of novel symbionts in the deep terrestrial subsurface.</title>
        <authorList>
            <person name="Probst A.J."/>
            <person name="Ladd B."/>
            <person name="Jarett J.K."/>
            <person name="Geller-Mcgrath D.E."/>
            <person name="Sieber C.M."/>
            <person name="Emerson J.B."/>
            <person name="Anantharaman K."/>
            <person name="Thomas B.C."/>
            <person name="Malmstrom R."/>
            <person name="Stieglmeier M."/>
            <person name="Klingl A."/>
            <person name="Woyke T."/>
            <person name="Ryan C.M."/>
            <person name="Banfield J.F."/>
        </authorList>
    </citation>
    <scope>NUCLEOTIDE SEQUENCE [LARGE SCALE GENOMIC DNA]</scope>
    <source>
        <strain evidence="4">CG23_combo_of_CG06-09_8_20_14_all_48_7</strain>
    </source>
</reference>
<keyword evidence="1" id="KW-0547">Nucleotide-binding</keyword>
<dbReference type="AlphaFoldDB" id="A0A2G9YB19"/>
<dbReference type="InterPro" id="IPR004482">
    <property type="entry name" value="Mg_chelat-rel"/>
</dbReference>
<dbReference type="PRINTS" id="PR01657">
    <property type="entry name" value="MCMFAMILY"/>
</dbReference>
<name>A0A2G9YB19_9BACT</name>
<dbReference type="PANTHER" id="PTHR32039:SF7">
    <property type="entry name" value="COMPETENCE PROTEIN COMM"/>
    <property type="match status" value="1"/>
</dbReference>
<proteinExistence type="predicted"/>
<feature type="domain" description="Magnesium chelatase ChlI-like catalytic" evidence="3">
    <location>
        <begin position="194"/>
        <end position="354"/>
    </location>
</feature>
<dbReference type="Pfam" id="PF01078">
    <property type="entry name" value="Mg_chelatase"/>
    <property type="match status" value="1"/>
</dbReference>
<evidence type="ECO:0000256" key="2">
    <source>
        <dbReference type="ARBA" id="ARBA00022840"/>
    </source>
</evidence>
<dbReference type="InterPro" id="IPR045006">
    <property type="entry name" value="CHLI-like"/>
</dbReference>
<feature type="non-terminal residue" evidence="4">
    <location>
        <position position="354"/>
    </location>
</feature>
<comment type="caution">
    <text evidence="4">The sequence shown here is derived from an EMBL/GenBank/DDBJ whole genome shotgun (WGS) entry which is preliminary data.</text>
</comment>
<dbReference type="EMBL" id="PCRF01000114">
    <property type="protein sequence ID" value="PIP16410.1"/>
    <property type="molecule type" value="Genomic_DNA"/>
</dbReference>
<keyword evidence="2" id="KW-0067">ATP-binding</keyword>
<dbReference type="Proteomes" id="UP000230392">
    <property type="component" value="Unassembled WGS sequence"/>
</dbReference>
<protein>
    <recommendedName>
        <fullName evidence="3">Magnesium chelatase ChlI-like catalytic domain-containing protein</fullName>
    </recommendedName>
</protein>
<dbReference type="InterPro" id="IPR000523">
    <property type="entry name" value="Mg_chelatse_chII-like_cat_dom"/>
</dbReference>
<dbReference type="GO" id="GO:0005524">
    <property type="term" value="F:ATP binding"/>
    <property type="evidence" value="ECO:0007669"/>
    <property type="project" value="UniProtKB-KW"/>
</dbReference>
<dbReference type="NCBIfam" id="TIGR00368">
    <property type="entry name" value="YifB family Mg chelatase-like AAA ATPase"/>
    <property type="match status" value="1"/>
</dbReference>
<dbReference type="SUPFAM" id="SSF54211">
    <property type="entry name" value="Ribosomal protein S5 domain 2-like"/>
    <property type="match status" value="1"/>
</dbReference>
<dbReference type="InterPro" id="IPR027417">
    <property type="entry name" value="P-loop_NTPase"/>
</dbReference>
<evidence type="ECO:0000259" key="3">
    <source>
        <dbReference type="Pfam" id="PF01078"/>
    </source>
</evidence>
<dbReference type="Pfam" id="PF13541">
    <property type="entry name" value="ChlI"/>
    <property type="match status" value="1"/>
</dbReference>
<dbReference type="GO" id="GO:0003677">
    <property type="term" value="F:DNA binding"/>
    <property type="evidence" value="ECO:0007669"/>
    <property type="project" value="InterPro"/>
</dbReference>
<dbReference type="InterPro" id="IPR020568">
    <property type="entry name" value="Ribosomal_Su5_D2-typ_SF"/>
</dbReference>
<sequence length="354" mass="38196">MISAVNSLGILGFSAYQVKIEVDISPGLPGISIVGLPDQAVRESRDRIKPAIRNSDLPFVNRRITVNLAPAEIKKEGPSFDLAIAIGLLSASGVPIPKEVLAETYILGELSLHGEVRKVRGVLPMAIFARKTPIKRILLPKENILETAVIAGLEIWPVSGLAEAVSLLKGERKPEPVQIEPEKLLDRKDEYPFDFSEVRGQEFAKRALEVAVAGGHNLLFIGPPGAGKTMLAKRVPTILPPLTLDEAIDTSKVYSLAGLLPEEGLVLTRPFRSPHHTISDIGLVGGGGFPRPGEISLAHNGVLFLDELPEFNRNTLEVLRQPLEDGVIHISRAKSAVTFPASFILIAAMNPCPC</sequence>
<evidence type="ECO:0000256" key="1">
    <source>
        <dbReference type="ARBA" id="ARBA00022741"/>
    </source>
</evidence>
<evidence type="ECO:0000313" key="5">
    <source>
        <dbReference type="Proteomes" id="UP000230392"/>
    </source>
</evidence>
<dbReference type="Gene3D" id="3.40.50.300">
    <property type="entry name" value="P-loop containing nucleotide triphosphate hydrolases"/>
    <property type="match status" value="1"/>
</dbReference>
<dbReference type="SUPFAM" id="SSF52540">
    <property type="entry name" value="P-loop containing nucleoside triphosphate hydrolases"/>
    <property type="match status" value="1"/>
</dbReference>
<dbReference type="PANTHER" id="PTHR32039">
    <property type="entry name" value="MAGNESIUM-CHELATASE SUBUNIT CHLI"/>
    <property type="match status" value="1"/>
</dbReference>
<dbReference type="InterPro" id="IPR001208">
    <property type="entry name" value="MCM_dom"/>
</dbReference>
<evidence type="ECO:0000313" key="4">
    <source>
        <dbReference type="EMBL" id="PIP16410.1"/>
    </source>
</evidence>